<dbReference type="PROSITE" id="PS50911">
    <property type="entry name" value="CHAP"/>
    <property type="match status" value="1"/>
</dbReference>
<dbReference type="Pfam" id="PF05257">
    <property type="entry name" value="CHAP"/>
    <property type="match status" value="1"/>
</dbReference>
<dbReference type="InterPro" id="IPR007921">
    <property type="entry name" value="CHAP_dom"/>
</dbReference>
<evidence type="ECO:0000313" key="4">
    <source>
        <dbReference type="Proteomes" id="UP001239445"/>
    </source>
</evidence>
<evidence type="ECO:0000313" key="3">
    <source>
        <dbReference type="EMBL" id="KAK1749379.1"/>
    </source>
</evidence>
<dbReference type="Gene3D" id="2.30.30.40">
    <property type="entry name" value="SH3 Domains"/>
    <property type="match status" value="1"/>
</dbReference>
<dbReference type="Proteomes" id="UP001239445">
    <property type="component" value="Unassembled WGS sequence"/>
</dbReference>
<dbReference type="AlphaFoldDB" id="A0AAJ0B0E1"/>
<dbReference type="Gene3D" id="3.90.1720.10">
    <property type="entry name" value="endopeptidase domain like (from Nostoc punctiforme)"/>
    <property type="match status" value="1"/>
</dbReference>
<keyword evidence="4" id="KW-1185">Reference proteome</keyword>
<accession>A0AAJ0B0E1</accession>
<name>A0AAJ0B0E1_9PEZI</name>
<feature type="domain" description="Peptidase C51" evidence="2">
    <location>
        <begin position="106"/>
        <end position="234"/>
    </location>
</feature>
<gene>
    <name evidence="3" type="ORF">QBC47DRAFT_426759</name>
</gene>
<reference evidence="3" key="1">
    <citation type="submission" date="2023-06" db="EMBL/GenBank/DDBJ databases">
        <title>Genome-scale phylogeny and comparative genomics of the fungal order Sordariales.</title>
        <authorList>
            <consortium name="Lawrence Berkeley National Laboratory"/>
            <person name="Hensen N."/>
            <person name="Bonometti L."/>
            <person name="Westerberg I."/>
            <person name="Brannstrom I.O."/>
            <person name="Guillou S."/>
            <person name="Cros-Aarteil S."/>
            <person name="Calhoun S."/>
            <person name="Haridas S."/>
            <person name="Kuo A."/>
            <person name="Mondo S."/>
            <person name="Pangilinan J."/>
            <person name="Riley R."/>
            <person name="Labutti K."/>
            <person name="Andreopoulos B."/>
            <person name="Lipzen A."/>
            <person name="Chen C."/>
            <person name="Yanf M."/>
            <person name="Daum C."/>
            <person name="Ng V."/>
            <person name="Clum A."/>
            <person name="Steindorff A."/>
            <person name="Ohm R."/>
            <person name="Martin F."/>
            <person name="Silar P."/>
            <person name="Natvig D."/>
            <person name="Lalanne C."/>
            <person name="Gautier V."/>
            <person name="Ament-Velasquez S.L."/>
            <person name="Kruys A."/>
            <person name="Hutchinson M.I."/>
            <person name="Powell A.J."/>
            <person name="Barry K."/>
            <person name="Miller A.N."/>
            <person name="Grigoriev I.V."/>
            <person name="Debuchy R."/>
            <person name="Gladieux P."/>
            <person name="Thoren M.H."/>
            <person name="Johannesson H."/>
        </authorList>
    </citation>
    <scope>NUCLEOTIDE SEQUENCE</scope>
    <source>
        <strain evidence="3">PSN4</strain>
    </source>
</reference>
<proteinExistence type="predicted"/>
<keyword evidence="1" id="KW-0732">Signal</keyword>
<sequence length="237" mass="26549">MKLMILLLYRTIPGVVPVATVDADTLNCRSAPNTDAAVQRTYKNGQKVAITCQVNGESVDGYTIWDKTSDGCYVSDKYVHTGKDGFITDVRCNGVEHSPSKIPGLMKDDYPYKGHCHDETWDKWMYYRCQCTSFVAWRINDRLGVSFSNKYKGQPWGNAIEWKGAARNSGVTVNSNPVPGSIAWKGAYEWSEYGHVAWVSKVNGDKVTIEEYNAATPEGYGTRVVSKGYFEYIHVKV</sequence>
<dbReference type="InterPro" id="IPR038765">
    <property type="entry name" value="Papain-like_cys_pep_sf"/>
</dbReference>
<organism evidence="3 4">
    <name type="scientific">Echria macrotheca</name>
    <dbReference type="NCBI Taxonomy" id="438768"/>
    <lineage>
        <taxon>Eukaryota</taxon>
        <taxon>Fungi</taxon>
        <taxon>Dikarya</taxon>
        <taxon>Ascomycota</taxon>
        <taxon>Pezizomycotina</taxon>
        <taxon>Sordariomycetes</taxon>
        <taxon>Sordariomycetidae</taxon>
        <taxon>Sordariales</taxon>
        <taxon>Schizotheciaceae</taxon>
        <taxon>Echria</taxon>
    </lineage>
</organism>
<dbReference type="EMBL" id="MU839859">
    <property type="protein sequence ID" value="KAK1749379.1"/>
    <property type="molecule type" value="Genomic_DNA"/>
</dbReference>
<protein>
    <submittedName>
        <fullName evidence="3">CHAP-domain-containing protein</fullName>
    </submittedName>
</protein>
<feature type="chain" id="PRO_5042557527" evidence="1">
    <location>
        <begin position="18"/>
        <end position="237"/>
    </location>
</feature>
<evidence type="ECO:0000256" key="1">
    <source>
        <dbReference type="SAM" id="SignalP"/>
    </source>
</evidence>
<dbReference type="SUPFAM" id="SSF54001">
    <property type="entry name" value="Cysteine proteinases"/>
    <property type="match status" value="1"/>
</dbReference>
<feature type="signal peptide" evidence="1">
    <location>
        <begin position="1"/>
        <end position="17"/>
    </location>
</feature>
<evidence type="ECO:0000259" key="2">
    <source>
        <dbReference type="PROSITE" id="PS50911"/>
    </source>
</evidence>
<comment type="caution">
    <text evidence="3">The sequence shown here is derived from an EMBL/GenBank/DDBJ whole genome shotgun (WGS) entry which is preliminary data.</text>
</comment>